<feature type="compositionally biased region" description="Polar residues" evidence="1">
    <location>
        <begin position="33"/>
        <end position="42"/>
    </location>
</feature>
<reference evidence="3 4" key="1">
    <citation type="submission" date="2019-04" db="EMBL/GenBank/DDBJ databases">
        <title>Fungal friends and foes A comparative genomics study of 23 Aspergillus species from section Flavi.</title>
        <authorList>
            <consortium name="DOE Joint Genome Institute"/>
            <person name="Kjaerbolling I."/>
            <person name="Vesth T.C."/>
            <person name="Frisvad J.C."/>
            <person name="Nybo J.L."/>
            <person name="Theobald S."/>
            <person name="Kildgaard S."/>
            <person name="Petersen T.I."/>
            <person name="Kuo A."/>
            <person name="Sato A."/>
            <person name="Lyhne E.K."/>
            <person name="Kogle M.E."/>
            <person name="Wiebenga A."/>
            <person name="Kun R.S."/>
            <person name="Lubbers R.J."/>
            <person name="Makela M.R."/>
            <person name="Barry K."/>
            <person name="Chovatia M."/>
            <person name="Clum A."/>
            <person name="Daum C."/>
            <person name="Haridas S."/>
            <person name="He G."/>
            <person name="LaButti K."/>
            <person name="Lipzen A."/>
            <person name="Mondo S."/>
            <person name="Pangilinan J."/>
            <person name="Riley R."/>
            <person name="Salamov A."/>
            <person name="Simmons B.A."/>
            <person name="Magnuson J.K."/>
            <person name="Henrissat B."/>
            <person name="Mortensen U.H."/>
            <person name="Larsen T.O."/>
            <person name="De vries R.P."/>
            <person name="Grigoriev I.V."/>
            <person name="Machida M."/>
            <person name="Baker S.E."/>
            <person name="Andersen M.R."/>
        </authorList>
    </citation>
    <scope>NUCLEOTIDE SEQUENCE [LARGE SCALE GENOMIC DNA]</scope>
    <source>
        <strain evidence="3 4">CBS 117635</strain>
    </source>
</reference>
<proteinExistence type="predicted"/>
<feature type="chain" id="PRO_5024793583" description="Secreted protein" evidence="2">
    <location>
        <begin position="25"/>
        <end position="75"/>
    </location>
</feature>
<evidence type="ECO:0000313" key="4">
    <source>
        <dbReference type="Proteomes" id="UP000326289"/>
    </source>
</evidence>
<accession>A0A5N6J5U4</accession>
<keyword evidence="4" id="KW-1185">Reference proteome</keyword>
<evidence type="ECO:0000256" key="2">
    <source>
        <dbReference type="SAM" id="SignalP"/>
    </source>
</evidence>
<organism evidence="3 4">
    <name type="scientific">Aspergillus minisclerotigenes</name>
    <dbReference type="NCBI Taxonomy" id="656917"/>
    <lineage>
        <taxon>Eukaryota</taxon>
        <taxon>Fungi</taxon>
        <taxon>Dikarya</taxon>
        <taxon>Ascomycota</taxon>
        <taxon>Pezizomycotina</taxon>
        <taxon>Eurotiomycetes</taxon>
        <taxon>Eurotiomycetidae</taxon>
        <taxon>Eurotiales</taxon>
        <taxon>Aspergillaceae</taxon>
        <taxon>Aspergillus</taxon>
        <taxon>Aspergillus subgen. Circumdati</taxon>
    </lineage>
</organism>
<dbReference type="EMBL" id="ML732790">
    <property type="protein sequence ID" value="KAB8274242.1"/>
    <property type="molecule type" value="Genomic_DNA"/>
</dbReference>
<evidence type="ECO:0000256" key="1">
    <source>
        <dbReference type="SAM" id="MobiDB-lite"/>
    </source>
</evidence>
<protein>
    <recommendedName>
        <fullName evidence="5">Secreted protein</fullName>
    </recommendedName>
</protein>
<feature type="region of interest" description="Disordered" evidence="1">
    <location>
        <begin position="30"/>
        <end position="60"/>
    </location>
</feature>
<sequence length="75" mass="8740">MPYLSISRKLRRIFLLSFPSFFLSFSFPDDQQGHQCHSQIRPQESLPRVKERQESSSFSSQTNFIARSVMNRATG</sequence>
<keyword evidence="2" id="KW-0732">Signal</keyword>
<dbReference type="Proteomes" id="UP000326289">
    <property type="component" value="Unassembled WGS sequence"/>
</dbReference>
<feature type="signal peptide" evidence="2">
    <location>
        <begin position="1"/>
        <end position="24"/>
    </location>
</feature>
<name>A0A5N6J5U4_9EURO</name>
<gene>
    <name evidence="3" type="ORF">BDV30DRAFT_209565</name>
</gene>
<evidence type="ECO:0000313" key="3">
    <source>
        <dbReference type="EMBL" id="KAB8274242.1"/>
    </source>
</evidence>
<evidence type="ECO:0008006" key="5">
    <source>
        <dbReference type="Google" id="ProtNLM"/>
    </source>
</evidence>
<dbReference type="AlphaFoldDB" id="A0A5N6J5U4"/>